<comment type="caution">
    <text evidence="4">The sequence shown here is derived from an EMBL/GenBank/DDBJ whole genome shotgun (WGS) entry which is preliminary data.</text>
</comment>
<reference evidence="4 5" key="1">
    <citation type="journal article" date="2014" name="Agronomy (Basel)">
        <title>A Draft Genome Sequence for Ensete ventricosum, the Drought-Tolerant Tree Against Hunger.</title>
        <authorList>
            <person name="Harrison J."/>
            <person name="Moore K.A."/>
            <person name="Paszkiewicz K."/>
            <person name="Jones T."/>
            <person name="Grant M."/>
            <person name="Ambacheew D."/>
            <person name="Muzemil S."/>
            <person name="Studholme D.J."/>
        </authorList>
    </citation>
    <scope>NUCLEOTIDE SEQUENCE [LARGE SCALE GENOMIC DNA]</scope>
</reference>
<name>A0A426X8N1_ENSVE</name>
<evidence type="ECO:0000313" key="4">
    <source>
        <dbReference type="EMBL" id="RRT35837.1"/>
    </source>
</evidence>
<dbReference type="InterPro" id="IPR010259">
    <property type="entry name" value="S8pro/Inhibitor_I9"/>
</dbReference>
<feature type="non-terminal residue" evidence="4">
    <location>
        <position position="1"/>
    </location>
</feature>
<keyword evidence="2" id="KW-0732">Signal</keyword>
<feature type="domain" description="Inhibitor I9" evidence="3">
    <location>
        <begin position="13"/>
        <end position="81"/>
    </location>
</feature>
<evidence type="ECO:0000259" key="3">
    <source>
        <dbReference type="Pfam" id="PF05922"/>
    </source>
</evidence>
<sequence>QLMGVQEAKREVYVIYMGAVPVDSSGDMLRENHLQLLSSVLTSYRHGFSGFAARLSEEEALSISEKAGVVSVFVDPIYQLHTTRSWDFLRQTSLETDSEPDEEAASSPQTSDTIIGFLDTGKLQNTLSSKQRFIW</sequence>
<accession>A0A426X8N1</accession>
<dbReference type="AlphaFoldDB" id="A0A426X8N1"/>
<dbReference type="InterPro" id="IPR045051">
    <property type="entry name" value="SBT"/>
</dbReference>
<dbReference type="EMBL" id="AMZH03024449">
    <property type="protein sequence ID" value="RRT35837.1"/>
    <property type="molecule type" value="Genomic_DNA"/>
</dbReference>
<evidence type="ECO:0000256" key="2">
    <source>
        <dbReference type="ARBA" id="ARBA00022729"/>
    </source>
</evidence>
<dbReference type="InterPro" id="IPR037045">
    <property type="entry name" value="S8pro/Inhibitor_I9_sf"/>
</dbReference>
<evidence type="ECO:0000256" key="1">
    <source>
        <dbReference type="ARBA" id="ARBA00011073"/>
    </source>
</evidence>
<proteinExistence type="inferred from homology"/>
<dbReference type="Proteomes" id="UP000287651">
    <property type="component" value="Unassembled WGS sequence"/>
</dbReference>
<dbReference type="PANTHER" id="PTHR10795">
    <property type="entry name" value="PROPROTEIN CONVERTASE SUBTILISIN/KEXIN"/>
    <property type="match status" value="1"/>
</dbReference>
<protein>
    <recommendedName>
        <fullName evidence="3">Inhibitor I9 domain-containing protein</fullName>
    </recommendedName>
</protein>
<dbReference type="Pfam" id="PF05922">
    <property type="entry name" value="Inhibitor_I9"/>
    <property type="match status" value="1"/>
</dbReference>
<comment type="similarity">
    <text evidence="1">Belongs to the peptidase S8 family.</text>
</comment>
<dbReference type="Gene3D" id="3.30.70.80">
    <property type="entry name" value="Peptidase S8 propeptide/proteinase inhibitor I9"/>
    <property type="match status" value="1"/>
</dbReference>
<evidence type="ECO:0000313" key="5">
    <source>
        <dbReference type="Proteomes" id="UP000287651"/>
    </source>
</evidence>
<organism evidence="4 5">
    <name type="scientific">Ensete ventricosum</name>
    <name type="common">Abyssinian banana</name>
    <name type="synonym">Musa ensete</name>
    <dbReference type="NCBI Taxonomy" id="4639"/>
    <lineage>
        <taxon>Eukaryota</taxon>
        <taxon>Viridiplantae</taxon>
        <taxon>Streptophyta</taxon>
        <taxon>Embryophyta</taxon>
        <taxon>Tracheophyta</taxon>
        <taxon>Spermatophyta</taxon>
        <taxon>Magnoliopsida</taxon>
        <taxon>Liliopsida</taxon>
        <taxon>Zingiberales</taxon>
        <taxon>Musaceae</taxon>
        <taxon>Ensete</taxon>
    </lineage>
</organism>
<gene>
    <name evidence="4" type="ORF">B296_00051074</name>
</gene>